<dbReference type="GO" id="GO:0035497">
    <property type="term" value="F:cAMP response element binding"/>
    <property type="evidence" value="ECO:0007669"/>
    <property type="project" value="TreeGrafter"/>
</dbReference>
<dbReference type="GO" id="GO:0005634">
    <property type="term" value="C:nucleus"/>
    <property type="evidence" value="ECO:0007669"/>
    <property type="project" value="UniProtKB-SubCell"/>
</dbReference>
<evidence type="ECO:0000256" key="4">
    <source>
        <dbReference type="ARBA" id="ARBA00023163"/>
    </source>
</evidence>
<proteinExistence type="predicted"/>
<comment type="caution">
    <text evidence="8">The sequence shown here is derived from an EMBL/GenBank/DDBJ whole genome shotgun (WGS) entry which is preliminary data.</text>
</comment>
<dbReference type="SUPFAM" id="SSF57959">
    <property type="entry name" value="Leucine zipper domain"/>
    <property type="match status" value="1"/>
</dbReference>
<organism evidence="8 9">
    <name type="scientific">Artemia franciscana</name>
    <name type="common">Brine shrimp</name>
    <name type="synonym">Artemia sanfranciscana</name>
    <dbReference type="NCBI Taxonomy" id="6661"/>
    <lineage>
        <taxon>Eukaryota</taxon>
        <taxon>Metazoa</taxon>
        <taxon>Ecdysozoa</taxon>
        <taxon>Arthropoda</taxon>
        <taxon>Crustacea</taxon>
        <taxon>Branchiopoda</taxon>
        <taxon>Anostraca</taxon>
        <taxon>Artemiidae</taxon>
        <taxon>Artemia</taxon>
    </lineage>
</organism>
<protein>
    <recommendedName>
        <fullName evidence="7">BZIP domain-containing protein</fullName>
    </recommendedName>
</protein>
<dbReference type="InterPro" id="IPR004827">
    <property type="entry name" value="bZIP"/>
</dbReference>
<dbReference type="Proteomes" id="UP001187531">
    <property type="component" value="Unassembled WGS sequence"/>
</dbReference>
<feature type="coiled-coil region" evidence="6">
    <location>
        <begin position="194"/>
        <end position="228"/>
    </location>
</feature>
<dbReference type="SMART" id="SM00338">
    <property type="entry name" value="BRLZ"/>
    <property type="match status" value="1"/>
</dbReference>
<evidence type="ECO:0000256" key="6">
    <source>
        <dbReference type="SAM" id="Coils"/>
    </source>
</evidence>
<evidence type="ECO:0000256" key="5">
    <source>
        <dbReference type="ARBA" id="ARBA00023242"/>
    </source>
</evidence>
<feature type="domain" description="BZIP" evidence="7">
    <location>
        <begin position="176"/>
        <end position="239"/>
    </location>
</feature>
<gene>
    <name evidence="8" type="ORF">QYM36_010656</name>
</gene>
<dbReference type="AlphaFoldDB" id="A0AA88I6G5"/>
<sequence>MVLMDLPSSKGCSQTNDSYWKRQREQIDMFLEKLLADQCVEKDQMFNPEITSKANCQEVQREPNSPVPPLLVSGAFLPPFRADKNTSSWLQPVLASKDIDVMAKECIETSTFTSSVKSKVSKIIVPLKDPNPLWTPTPSQSKEKAVRLTDEEKSLFNSENLPLPQFYPLSRTDEVNLKRIRRKIKNKNCAKESRRKKKEYIDSLLERIREFEDENRRLMLKLKQSMEENDKLSFQLRKHSQKQLNLLSTI</sequence>
<dbReference type="PANTHER" id="PTHR46004:SF3">
    <property type="entry name" value="CYCLIC AMP RESPONSE ELEMENT-BINDING PROTEIN A"/>
    <property type="match status" value="1"/>
</dbReference>
<evidence type="ECO:0000256" key="1">
    <source>
        <dbReference type="ARBA" id="ARBA00004123"/>
    </source>
</evidence>
<dbReference type="PANTHER" id="PTHR46004">
    <property type="entry name" value="CYCLIC AMP RESPONSE ELEMENT-BINDING PROTEIN A"/>
    <property type="match status" value="1"/>
</dbReference>
<evidence type="ECO:0000313" key="8">
    <source>
        <dbReference type="EMBL" id="KAK2716147.1"/>
    </source>
</evidence>
<keyword evidence="5" id="KW-0539">Nucleus</keyword>
<keyword evidence="2" id="KW-0805">Transcription regulation</keyword>
<evidence type="ECO:0000313" key="9">
    <source>
        <dbReference type="Proteomes" id="UP001187531"/>
    </source>
</evidence>
<evidence type="ECO:0000256" key="3">
    <source>
        <dbReference type="ARBA" id="ARBA00023125"/>
    </source>
</evidence>
<keyword evidence="3" id="KW-0238">DNA-binding</keyword>
<evidence type="ECO:0000256" key="2">
    <source>
        <dbReference type="ARBA" id="ARBA00023015"/>
    </source>
</evidence>
<accession>A0AA88I6G5</accession>
<name>A0AA88I6G5_ARTSF</name>
<evidence type="ECO:0000259" key="7">
    <source>
        <dbReference type="PROSITE" id="PS50217"/>
    </source>
</evidence>
<dbReference type="PROSITE" id="PS50217">
    <property type="entry name" value="BZIP"/>
    <property type="match status" value="1"/>
</dbReference>
<comment type="subcellular location">
    <subcellularLocation>
        <location evidence="1">Nucleus</location>
    </subcellularLocation>
</comment>
<dbReference type="InterPro" id="IPR046347">
    <property type="entry name" value="bZIP_sf"/>
</dbReference>
<reference evidence="8" key="1">
    <citation type="submission" date="2023-07" db="EMBL/GenBank/DDBJ databases">
        <title>Chromosome-level genome assembly of Artemia franciscana.</title>
        <authorList>
            <person name="Jo E."/>
        </authorList>
    </citation>
    <scope>NUCLEOTIDE SEQUENCE</scope>
    <source>
        <tissue evidence="8">Whole body</tissue>
    </source>
</reference>
<keyword evidence="4" id="KW-0804">Transcription</keyword>
<dbReference type="Pfam" id="PF00170">
    <property type="entry name" value="bZIP_1"/>
    <property type="match status" value="1"/>
</dbReference>
<dbReference type="EMBL" id="JAVRJZ010000012">
    <property type="protein sequence ID" value="KAK2716147.1"/>
    <property type="molecule type" value="Genomic_DNA"/>
</dbReference>
<dbReference type="GO" id="GO:0000981">
    <property type="term" value="F:DNA-binding transcription factor activity, RNA polymerase II-specific"/>
    <property type="evidence" value="ECO:0007669"/>
    <property type="project" value="TreeGrafter"/>
</dbReference>
<keyword evidence="9" id="KW-1185">Reference proteome</keyword>
<dbReference type="Gene3D" id="1.20.5.170">
    <property type="match status" value="1"/>
</dbReference>
<keyword evidence="6" id="KW-0175">Coiled coil</keyword>